<comment type="subcellular location">
    <subcellularLocation>
        <location evidence="1">Mitochondrion</location>
    </subcellularLocation>
</comment>
<evidence type="ECO:0000259" key="7">
    <source>
        <dbReference type="PROSITE" id="PS51886"/>
    </source>
</evidence>
<keyword evidence="3" id="KW-0496">Mitochondrion</keyword>
<dbReference type="RefSeq" id="XP_046011688.1">
    <property type="nucleotide sequence ID" value="XM_046150092.1"/>
</dbReference>
<sequence>MFSSVSGDGIHGAFTPPRRQASPVGLPSLSPLSLSGFHPDTEPEQQLLNRGIAEEIRTFLPERLKIVDTWSLVYSLYQNGSSLGTLYKLCDEFRGRRVGFVLVVRDGTDSTFGAYLTDTPHPAHSYFGTGECFLWRAELHAALPPPPSADTSELDNYRVTTIASTDQNPEPNRTSLLAPAPVDPTTNKAVPPPISNTQSIRFQNFAYSGINDYCMQCETGFLSVGGGNGKYGLWLNDSLSKGRSGECETFLNRPLSDEGEKFDVMGVELWVIGAT</sequence>
<evidence type="ECO:0000256" key="5">
    <source>
        <dbReference type="ARBA" id="ARBA00040604"/>
    </source>
</evidence>
<dbReference type="SMART" id="SM00584">
    <property type="entry name" value="TLDc"/>
    <property type="match status" value="1"/>
</dbReference>
<protein>
    <recommendedName>
        <fullName evidence="5">Oxidation resistance protein 1</fullName>
    </recommendedName>
</protein>
<feature type="domain" description="TLDc" evidence="7">
    <location>
        <begin position="46"/>
        <end position="273"/>
    </location>
</feature>
<accession>A0A9P8Y5H4</accession>
<comment type="caution">
    <text evidence="8">The sequence shown here is derived from an EMBL/GenBank/DDBJ whole genome shotgun (WGS) entry which is preliminary data.</text>
</comment>
<gene>
    <name evidence="8" type="ORF">B0I36DRAFT_244793</name>
</gene>
<feature type="region of interest" description="Disordered" evidence="6">
    <location>
        <begin position="1"/>
        <end position="25"/>
    </location>
</feature>
<dbReference type="GO" id="GO:0005739">
    <property type="term" value="C:mitochondrion"/>
    <property type="evidence" value="ECO:0007669"/>
    <property type="project" value="UniProtKB-SubCell"/>
</dbReference>
<keyword evidence="9" id="KW-1185">Reference proteome</keyword>
<dbReference type="EMBL" id="JAGTJQ010000006">
    <property type="protein sequence ID" value="KAH7029400.1"/>
    <property type="molecule type" value="Genomic_DNA"/>
</dbReference>
<feature type="compositionally biased region" description="Polar residues" evidence="6">
    <location>
        <begin position="163"/>
        <end position="175"/>
    </location>
</feature>
<dbReference type="InterPro" id="IPR006571">
    <property type="entry name" value="TLDc_dom"/>
</dbReference>
<feature type="region of interest" description="Disordered" evidence="6">
    <location>
        <begin position="163"/>
        <end position="182"/>
    </location>
</feature>
<dbReference type="AlphaFoldDB" id="A0A9P8Y5H4"/>
<dbReference type="OrthoDB" id="26679at2759"/>
<comment type="similarity">
    <text evidence="2">Belongs to the OXR1 family.</text>
</comment>
<dbReference type="Proteomes" id="UP000756346">
    <property type="component" value="Unassembled WGS sequence"/>
</dbReference>
<evidence type="ECO:0000256" key="3">
    <source>
        <dbReference type="ARBA" id="ARBA00023128"/>
    </source>
</evidence>
<evidence type="ECO:0000256" key="1">
    <source>
        <dbReference type="ARBA" id="ARBA00004173"/>
    </source>
</evidence>
<evidence type="ECO:0000256" key="2">
    <source>
        <dbReference type="ARBA" id="ARBA00009540"/>
    </source>
</evidence>
<dbReference type="GeneID" id="70179638"/>
<comment type="function">
    <text evidence="4">May be involved in protection from oxidative damage.</text>
</comment>
<dbReference type="GO" id="GO:0005634">
    <property type="term" value="C:nucleus"/>
    <property type="evidence" value="ECO:0007669"/>
    <property type="project" value="TreeGrafter"/>
</dbReference>
<proteinExistence type="inferred from homology"/>
<evidence type="ECO:0000313" key="9">
    <source>
        <dbReference type="Proteomes" id="UP000756346"/>
    </source>
</evidence>
<reference evidence="8" key="1">
    <citation type="journal article" date="2021" name="Nat. Commun.">
        <title>Genetic determinants of endophytism in the Arabidopsis root mycobiome.</title>
        <authorList>
            <person name="Mesny F."/>
            <person name="Miyauchi S."/>
            <person name="Thiergart T."/>
            <person name="Pickel B."/>
            <person name="Atanasova L."/>
            <person name="Karlsson M."/>
            <person name="Huettel B."/>
            <person name="Barry K.W."/>
            <person name="Haridas S."/>
            <person name="Chen C."/>
            <person name="Bauer D."/>
            <person name="Andreopoulos W."/>
            <person name="Pangilinan J."/>
            <person name="LaButti K."/>
            <person name="Riley R."/>
            <person name="Lipzen A."/>
            <person name="Clum A."/>
            <person name="Drula E."/>
            <person name="Henrissat B."/>
            <person name="Kohler A."/>
            <person name="Grigoriev I.V."/>
            <person name="Martin F.M."/>
            <person name="Hacquard S."/>
        </authorList>
    </citation>
    <scope>NUCLEOTIDE SEQUENCE</scope>
    <source>
        <strain evidence="8">MPI-CAGE-CH-0230</strain>
    </source>
</reference>
<evidence type="ECO:0000256" key="4">
    <source>
        <dbReference type="ARBA" id="ARBA00037112"/>
    </source>
</evidence>
<dbReference type="GO" id="GO:0006979">
    <property type="term" value="P:response to oxidative stress"/>
    <property type="evidence" value="ECO:0007669"/>
    <property type="project" value="TreeGrafter"/>
</dbReference>
<name>A0A9P8Y5H4_9PEZI</name>
<evidence type="ECO:0000313" key="8">
    <source>
        <dbReference type="EMBL" id="KAH7029400.1"/>
    </source>
</evidence>
<dbReference type="PROSITE" id="PS51886">
    <property type="entry name" value="TLDC"/>
    <property type="match status" value="1"/>
</dbReference>
<evidence type="ECO:0000256" key="6">
    <source>
        <dbReference type="SAM" id="MobiDB-lite"/>
    </source>
</evidence>
<dbReference type="PANTHER" id="PTHR23354:SF62">
    <property type="entry name" value="MUSTARD, ISOFORM V"/>
    <property type="match status" value="1"/>
</dbReference>
<organism evidence="8 9">
    <name type="scientific">Microdochium trichocladiopsis</name>
    <dbReference type="NCBI Taxonomy" id="1682393"/>
    <lineage>
        <taxon>Eukaryota</taxon>
        <taxon>Fungi</taxon>
        <taxon>Dikarya</taxon>
        <taxon>Ascomycota</taxon>
        <taxon>Pezizomycotina</taxon>
        <taxon>Sordariomycetes</taxon>
        <taxon>Xylariomycetidae</taxon>
        <taxon>Xylariales</taxon>
        <taxon>Microdochiaceae</taxon>
        <taxon>Microdochium</taxon>
    </lineage>
</organism>
<dbReference type="Pfam" id="PF07534">
    <property type="entry name" value="TLD"/>
    <property type="match status" value="2"/>
</dbReference>
<dbReference type="PANTHER" id="PTHR23354">
    <property type="entry name" value="NUCLEOLAR PROTEIN 7/ESTROGEN RECEPTOR COACTIVATOR-RELATED"/>
    <property type="match status" value="1"/>
</dbReference>